<comment type="caution">
    <text evidence="5">The sequence shown here is derived from an EMBL/GenBank/DDBJ whole genome shotgun (WGS) entry which is preliminary data.</text>
</comment>
<accession>A0AAD9PC79</accession>
<comment type="similarity">
    <text evidence="1">Belongs to the TRAPPC13 family.</text>
</comment>
<evidence type="ECO:0000259" key="3">
    <source>
        <dbReference type="Pfam" id="PF23643"/>
    </source>
</evidence>
<organism evidence="5 6">
    <name type="scientific">Ridgeia piscesae</name>
    <name type="common">Tubeworm</name>
    <dbReference type="NCBI Taxonomy" id="27915"/>
    <lineage>
        <taxon>Eukaryota</taxon>
        <taxon>Metazoa</taxon>
        <taxon>Spiralia</taxon>
        <taxon>Lophotrochozoa</taxon>
        <taxon>Annelida</taxon>
        <taxon>Polychaeta</taxon>
        <taxon>Sedentaria</taxon>
        <taxon>Canalipalpata</taxon>
        <taxon>Sabellida</taxon>
        <taxon>Siboglinidae</taxon>
        <taxon>Ridgeia</taxon>
    </lineage>
</organism>
<feature type="domain" description="Trafficking protein particle complex subunit 13 C-terminal" evidence="3">
    <location>
        <begin position="299"/>
        <end position="412"/>
    </location>
</feature>
<dbReference type="AlphaFoldDB" id="A0AAD9PC79"/>
<proteinExistence type="inferred from homology"/>
<dbReference type="InterPro" id="IPR010378">
    <property type="entry name" value="TRAPPC13"/>
</dbReference>
<dbReference type="Pfam" id="PF23647">
    <property type="entry name" value="TRAPPC13_M"/>
    <property type="match status" value="1"/>
</dbReference>
<dbReference type="PANTHER" id="PTHR13134:SF3">
    <property type="entry name" value="TRAFFICKING PROTEIN PARTICLE COMPLEX SUBUNIT 13"/>
    <property type="match status" value="1"/>
</dbReference>
<dbReference type="EMBL" id="JAODUO010000043">
    <property type="protein sequence ID" value="KAK2191897.1"/>
    <property type="molecule type" value="Genomic_DNA"/>
</dbReference>
<feature type="domain" description="Trafficking protein particle complex subunit 13 N-terminal" evidence="2">
    <location>
        <begin position="3"/>
        <end position="158"/>
    </location>
</feature>
<dbReference type="InterPro" id="IPR055428">
    <property type="entry name" value="TRAPPC13_C"/>
</dbReference>
<evidence type="ECO:0000313" key="5">
    <source>
        <dbReference type="EMBL" id="KAK2191897.1"/>
    </source>
</evidence>
<keyword evidence="6" id="KW-1185">Reference proteome</keyword>
<dbReference type="PANTHER" id="PTHR13134">
    <property type="entry name" value="TRAFFICKING PROTEIN PARTICLE COMPLEX SUBUNIT 13"/>
    <property type="match status" value="1"/>
</dbReference>
<evidence type="ECO:0000256" key="1">
    <source>
        <dbReference type="ARBA" id="ARBA00010785"/>
    </source>
</evidence>
<gene>
    <name evidence="5" type="ORF">NP493_43g05045</name>
</gene>
<dbReference type="Proteomes" id="UP001209878">
    <property type="component" value="Unassembled WGS sequence"/>
</dbReference>
<sequence length="422" mass="46417">MFLAVMRLTKPSLMMAQPILCSPLDLPQGTFSETLQKDLAVVKGLEQFALGELLTLPQNFGNIFLGETFSSYISVHNDSAHMCTDVQVKVDLQTSSQRLSLSRSSSELVTQLEPSLRIDDVIYHEVKELGTHILVCAVSYTSNTGEKMYFRKFFKFQVLKPLDVKTKFYNAESDEVYLEAQIKNITPSPIFMERVVLDPSPQYTVQELNSQGTKDGDSGSVFGLANYMNPLDVRQYLYCLTPRPEICADPRTMKGVTNIGKLDIVWKTNMGEKGRLQTSALQRVAPGYGDIRLTVTSVPDAIQVEKVFLLQVTVTNCCERTMDLVLQIVNNPSGAGGVGGGTGGGGTACHPGLLWCGISGRQLGKVEPNTSLVLDLKMIALQSGLQTVSGLRLTDTFLNRTYEHDEIAQVFVYNQDSDATAS</sequence>
<evidence type="ECO:0008006" key="7">
    <source>
        <dbReference type="Google" id="ProtNLM"/>
    </source>
</evidence>
<dbReference type="GO" id="GO:1990072">
    <property type="term" value="C:TRAPPIII protein complex"/>
    <property type="evidence" value="ECO:0007669"/>
    <property type="project" value="TreeGrafter"/>
</dbReference>
<dbReference type="Pfam" id="PF06159">
    <property type="entry name" value="TRAPPC13_N"/>
    <property type="match status" value="1"/>
</dbReference>
<name>A0AAD9PC79_RIDPI</name>
<evidence type="ECO:0000313" key="6">
    <source>
        <dbReference type="Proteomes" id="UP001209878"/>
    </source>
</evidence>
<protein>
    <recommendedName>
        <fullName evidence="7">Trafficking protein particle complex subunit 13</fullName>
    </recommendedName>
</protein>
<dbReference type="Pfam" id="PF23643">
    <property type="entry name" value="TRAPPC13_C"/>
    <property type="match status" value="1"/>
</dbReference>
<evidence type="ECO:0000259" key="2">
    <source>
        <dbReference type="Pfam" id="PF06159"/>
    </source>
</evidence>
<dbReference type="InterPro" id="IPR055427">
    <property type="entry name" value="TRAPPC13_N"/>
</dbReference>
<feature type="domain" description="Trafficking protein particle complex subunit 13 middle" evidence="4">
    <location>
        <begin position="162"/>
        <end position="286"/>
    </location>
</feature>
<evidence type="ECO:0000259" key="4">
    <source>
        <dbReference type="Pfam" id="PF23647"/>
    </source>
</evidence>
<reference evidence="5" key="1">
    <citation type="journal article" date="2023" name="Mol. Biol. Evol.">
        <title>Third-Generation Sequencing Reveals the Adaptive Role of the Epigenome in Three Deep-Sea Polychaetes.</title>
        <authorList>
            <person name="Perez M."/>
            <person name="Aroh O."/>
            <person name="Sun Y."/>
            <person name="Lan Y."/>
            <person name="Juniper S.K."/>
            <person name="Young C.R."/>
            <person name="Angers B."/>
            <person name="Qian P.Y."/>
        </authorList>
    </citation>
    <scope>NUCLEOTIDE SEQUENCE</scope>
    <source>
        <strain evidence="5">R07B-5</strain>
    </source>
</reference>
<dbReference type="InterPro" id="IPR055429">
    <property type="entry name" value="TRAPPC13_M"/>
</dbReference>